<keyword evidence="2 4" id="KW-0808">Transferase</keyword>
<proteinExistence type="predicted"/>
<dbReference type="InterPro" id="IPR015421">
    <property type="entry name" value="PyrdxlP-dep_Trfase_major"/>
</dbReference>
<dbReference type="PANTHER" id="PTHR13693:SF3">
    <property type="entry name" value="LD36009P"/>
    <property type="match status" value="1"/>
</dbReference>
<keyword evidence="5" id="KW-1185">Reference proteome</keyword>
<dbReference type="GO" id="GO:0030170">
    <property type="term" value="F:pyridoxal phosphate binding"/>
    <property type="evidence" value="ECO:0007669"/>
    <property type="project" value="InterPro"/>
</dbReference>
<dbReference type="PANTHER" id="PTHR13693">
    <property type="entry name" value="CLASS II AMINOTRANSFERASE/8-AMINO-7-OXONONANOATE SYNTHASE"/>
    <property type="match status" value="1"/>
</dbReference>
<name>A0A1M5FNP9_9FLAO</name>
<dbReference type="Gene3D" id="3.40.640.10">
    <property type="entry name" value="Type I PLP-dependent aspartate aminotransferase-like (Major domain)"/>
    <property type="match status" value="1"/>
</dbReference>
<dbReference type="SUPFAM" id="SSF53383">
    <property type="entry name" value="PLP-dependent transferases"/>
    <property type="match status" value="1"/>
</dbReference>
<evidence type="ECO:0000313" key="5">
    <source>
        <dbReference type="Proteomes" id="UP000184518"/>
    </source>
</evidence>
<dbReference type="STRING" id="1416778.SAMN05443633_10885"/>
<feature type="domain" description="Aminotransferase class I/classII large" evidence="3">
    <location>
        <begin position="75"/>
        <end position="416"/>
    </location>
</feature>
<dbReference type="Proteomes" id="UP000184518">
    <property type="component" value="Unassembled WGS sequence"/>
</dbReference>
<comment type="cofactor">
    <cofactor evidence="1">
        <name>pyridoxal 5'-phosphate</name>
        <dbReference type="ChEBI" id="CHEBI:597326"/>
    </cofactor>
</comment>
<dbReference type="InterPro" id="IPR004839">
    <property type="entry name" value="Aminotransferase_I/II_large"/>
</dbReference>
<sequence>MFKHKTANKLRMDINFSTATFKDFENIPGFDMMQRADIYYDFIEYMKTNGHRYRLQNNTGCSSVMNIGEDDAIKEMVSFVTSDYLGLTQHPKVKQAAIEGIKEFGAGSAATPLIGGYYSYHNELETKIASFFGRSKDEAVTFTTGYTANSATLQILLQKEDIAIIDMAVHASVYEGCILTNRKTFPHNDLEALEHILKTSEQQYRTKLVVIDGVYSQDGDTAPIEEIYNLVKKYNAYLMIDDVHGVGILGKTGRGTIEDTGLLDKIDIITGTFSKTFGNVGGYVIANKTLTNFIRFQSRQQIFSATIPPGTAAGTIKAIDLIDEEPQLRTKLWENINYFKKGLDDMGLETGTTCSAVVPVKIGDPHITMDVGKMLLDRGVYTNPIMYPAVARKDARIRMSVTASHEIEHLDKTLNAFDDINKKLHIAKK</sequence>
<dbReference type="Pfam" id="PF00155">
    <property type="entry name" value="Aminotran_1_2"/>
    <property type="match status" value="1"/>
</dbReference>
<evidence type="ECO:0000256" key="2">
    <source>
        <dbReference type="ARBA" id="ARBA00022679"/>
    </source>
</evidence>
<dbReference type="GO" id="GO:0016740">
    <property type="term" value="F:transferase activity"/>
    <property type="evidence" value="ECO:0007669"/>
    <property type="project" value="UniProtKB-KW"/>
</dbReference>
<gene>
    <name evidence="4" type="ORF">SAMN05443633_10885</name>
</gene>
<accession>A0A1M5FNP9</accession>
<dbReference type="EMBL" id="FQUT01000008">
    <property type="protein sequence ID" value="SHF93160.1"/>
    <property type="molecule type" value="Genomic_DNA"/>
</dbReference>
<dbReference type="InterPro" id="IPR015422">
    <property type="entry name" value="PyrdxlP-dep_Trfase_small"/>
</dbReference>
<evidence type="ECO:0000313" key="4">
    <source>
        <dbReference type="EMBL" id="SHF93160.1"/>
    </source>
</evidence>
<evidence type="ECO:0000256" key="1">
    <source>
        <dbReference type="ARBA" id="ARBA00001933"/>
    </source>
</evidence>
<dbReference type="AlphaFoldDB" id="A0A1M5FNP9"/>
<dbReference type="InterPro" id="IPR015424">
    <property type="entry name" value="PyrdxlP-dep_Trfase"/>
</dbReference>
<protein>
    <submittedName>
        <fullName evidence="4">Glycine C-acetyltransferase</fullName>
    </submittedName>
</protein>
<organism evidence="4 5">
    <name type="scientific">Chryseobacterium arachidis</name>
    <dbReference type="NCBI Taxonomy" id="1416778"/>
    <lineage>
        <taxon>Bacteria</taxon>
        <taxon>Pseudomonadati</taxon>
        <taxon>Bacteroidota</taxon>
        <taxon>Flavobacteriia</taxon>
        <taxon>Flavobacteriales</taxon>
        <taxon>Weeksellaceae</taxon>
        <taxon>Chryseobacterium group</taxon>
        <taxon>Chryseobacterium</taxon>
    </lineage>
</organism>
<reference evidence="5" key="1">
    <citation type="submission" date="2016-11" db="EMBL/GenBank/DDBJ databases">
        <authorList>
            <person name="Varghese N."/>
            <person name="Submissions S."/>
        </authorList>
    </citation>
    <scope>NUCLEOTIDE SEQUENCE [LARGE SCALE GENOMIC DNA]</scope>
    <source>
        <strain evidence="5">DSM 27619</strain>
    </source>
</reference>
<dbReference type="InterPro" id="IPR050087">
    <property type="entry name" value="AON_synthase_class-II"/>
</dbReference>
<dbReference type="CDD" id="cd06454">
    <property type="entry name" value="KBL_like"/>
    <property type="match status" value="1"/>
</dbReference>
<dbReference type="Gene3D" id="3.90.1150.10">
    <property type="entry name" value="Aspartate Aminotransferase, domain 1"/>
    <property type="match status" value="1"/>
</dbReference>
<evidence type="ECO:0000259" key="3">
    <source>
        <dbReference type="Pfam" id="PF00155"/>
    </source>
</evidence>